<name>A0A8G1ZSC9_9ACTN</name>
<feature type="domain" description="Beta-lactamase-related" evidence="3">
    <location>
        <begin position="65"/>
        <end position="371"/>
    </location>
</feature>
<evidence type="ECO:0000313" key="4">
    <source>
        <dbReference type="EMBL" id="RZE24202.1"/>
    </source>
</evidence>
<dbReference type="SUPFAM" id="SSF56601">
    <property type="entry name" value="beta-lactamase/transpeptidase-like"/>
    <property type="match status" value="1"/>
</dbReference>
<feature type="region of interest" description="Disordered" evidence="1">
    <location>
        <begin position="25"/>
        <end position="59"/>
    </location>
</feature>
<dbReference type="PANTHER" id="PTHR46825:SF7">
    <property type="entry name" value="D-ALANYL-D-ALANINE CARBOXYPEPTIDASE"/>
    <property type="match status" value="1"/>
</dbReference>
<organism evidence="4 5">
    <name type="scientific">Streptomyces albidoflavus</name>
    <dbReference type="NCBI Taxonomy" id="1886"/>
    <lineage>
        <taxon>Bacteria</taxon>
        <taxon>Bacillati</taxon>
        <taxon>Actinomycetota</taxon>
        <taxon>Actinomycetes</taxon>
        <taxon>Kitasatosporales</taxon>
        <taxon>Streptomycetaceae</taxon>
        <taxon>Streptomyces</taxon>
        <taxon>Streptomyces albidoflavus group</taxon>
    </lineage>
</organism>
<dbReference type="InterPro" id="IPR012338">
    <property type="entry name" value="Beta-lactam/transpept-like"/>
</dbReference>
<sequence length="420" mass="44553">MPQHPTRTLALTLSIALATGAATLPPASATPAEHPTTSPAAPSTTPTSPAAQPNSPHHQATLSALEDLVDKGTLPGASAEVRHREARWTAQVGQADTATGCERTPDDHFRGASITKTFIATVLLQLEAEGRLGLDDSVEEWLPGLVRGDGYDAEAITVRQLLNHTSGIANYTDDPEFVHRAAGPGFPEHRYDSHTPEELVGLAMTYPPHPEPETAPMYSNTNYVLAGMVIEAATGRSYAREVERRIIRPLKLGGTSFPGTDPTMPEPHPVAYSRLHQDEPDAAIHDATEQNMSWLGAAGDVISTAGDLNRFQRALVSGKLLPRAQTKAMFAEVPAGDGTGYGLGVEFAETSCGVKVVGKSGRTNGSVSAMVGTLDGRHQLTFNINGDWIGDGLLYVNVIEAEFCGKVLEPEKGRAGPVAH</sequence>
<evidence type="ECO:0000259" key="3">
    <source>
        <dbReference type="Pfam" id="PF00144"/>
    </source>
</evidence>
<evidence type="ECO:0000256" key="2">
    <source>
        <dbReference type="SAM" id="SignalP"/>
    </source>
</evidence>
<feature type="chain" id="PRO_5034178646" evidence="2">
    <location>
        <begin position="30"/>
        <end position="420"/>
    </location>
</feature>
<protein>
    <submittedName>
        <fullName evidence="4">Peptidase</fullName>
    </submittedName>
</protein>
<accession>A0A8G1ZSC9</accession>
<dbReference type="InterPro" id="IPR001466">
    <property type="entry name" value="Beta-lactam-related"/>
</dbReference>
<dbReference type="AlphaFoldDB" id="A0A8G1ZSC9"/>
<evidence type="ECO:0000313" key="5">
    <source>
        <dbReference type="Proteomes" id="UP000292693"/>
    </source>
</evidence>
<dbReference type="PANTHER" id="PTHR46825">
    <property type="entry name" value="D-ALANYL-D-ALANINE-CARBOXYPEPTIDASE/ENDOPEPTIDASE AMPH"/>
    <property type="match status" value="1"/>
</dbReference>
<dbReference type="Pfam" id="PF00144">
    <property type="entry name" value="Beta-lactamase"/>
    <property type="match status" value="1"/>
</dbReference>
<evidence type="ECO:0000256" key="1">
    <source>
        <dbReference type="SAM" id="MobiDB-lite"/>
    </source>
</evidence>
<dbReference type="Gene3D" id="3.40.710.10">
    <property type="entry name" value="DD-peptidase/beta-lactamase superfamily"/>
    <property type="match status" value="1"/>
</dbReference>
<reference evidence="4 5" key="1">
    <citation type="submission" date="2017-12" db="EMBL/GenBank/DDBJ databases">
        <title>Population genomics insights into the ecological differentiation and adaptive evolution in streptomycetes.</title>
        <authorList>
            <person name="Li Y."/>
            <person name="Huang Y."/>
        </authorList>
    </citation>
    <scope>NUCLEOTIDE SEQUENCE [LARGE SCALE GENOMIC DNA]</scope>
    <source>
        <strain evidence="4 5">NBRC 100770</strain>
    </source>
</reference>
<keyword evidence="2" id="KW-0732">Signal</keyword>
<feature type="compositionally biased region" description="Low complexity" evidence="1">
    <location>
        <begin position="25"/>
        <end position="56"/>
    </location>
</feature>
<dbReference type="RefSeq" id="WP_129805565.1">
    <property type="nucleotide sequence ID" value="NZ_PKLL01000013.1"/>
</dbReference>
<proteinExistence type="predicted"/>
<dbReference type="InterPro" id="IPR050491">
    <property type="entry name" value="AmpC-like"/>
</dbReference>
<comment type="caution">
    <text evidence="4">The sequence shown here is derived from an EMBL/GenBank/DDBJ whole genome shotgun (WGS) entry which is preliminary data.</text>
</comment>
<dbReference type="EMBL" id="PKLL01000013">
    <property type="protein sequence ID" value="RZE24202.1"/>
    <property type="molecule type" value="Genomic_DNA"/>
</dbReference>
<dbReference type="Proteomes" id="UP000292693">
    <property type="component" value="Unassembled WGS sequence"/>
</dbReference>
<feature type="signal peptide" evidence="2">
    <location>
        <begin position="1"/>
        <end position="29"/>
    </location>
</feature>
<gene>
    <name evidence="4" type="ORF">C0Q92_12025</name>
</gene>